<protein>
    <recommendedName>
        <fullName evidence="2">EGF-like domain-containing protein</fullName>
    </recommendedName>
</protein>
<sequence length="1042" mass="116856">MRSFLYGYILILSISLTIAVQLDGNCQDDTQCEGPNIHCLGGKCQCNSPAYVPCKSRCEINNRSAYEGEHCEVNENCIENTICSEKTCKCIQDYTAKNGLCFKNLNSVCASHTECWSQHCSNSRCGCAPGYDISDNQAYCKRKLVKIYNNWSDANREQALCVDDNSCIDIVAKCIAGPQNVTTKFCKCPYGYKVDDKHEQCERILGTLLSPLDSSVSNYGECGSCQDINAACIQAADQITCWCRFGYIKKNNACEKESNRKPLVIFPNSNDLNLHDFTNNCTSGSNNEYETNNKLCVCAPGYEFITKDQSCVKIQRDWINDIYEYGLCTRITPQDKAIDVDGLCPKPLICEARKDKHICSCGKDKFRDLNDPSQCVYYIGKTTNSTDDKCPTEKALRNITSGICECSAGYNAINNNRQCGIKLSSEIFQSSCNSNQLDNKICRDLFGKNALFCTIGECRCSGNQSFSNKDQTHCYAPLNQSLIQPMEDCPLQSSLKDNHCECNVGYRPSNDFRQCVRLTVQLVEYVGPSINTNGQLTTEDCQALFTGPVESYTNDRCQCKNIAFINDNNTGCWYQLNVTLPEAKESVFCPPNSATGSGRICLCSIGYTRNVNKCVPITNRVYIDNDPMAPNIAGLTESACRKWFGYGATQSSRGSYCICKPYAYPVKSNSYCHFLLNQTTSEFKTSDDCPANTFISPSSPPSACVCKPGYRVSSDNRTCTTTNIVLSGTVNVSSSQTTNCVSFTNDDCIVKYGEHAFCQNEACFCNRRVSFINAIGQCESFSKYIFPGIHERQFYSCNTETDCQGKGNVICDYLNDGSPYKVCKCKDESLLDPKSQTCIEKRCTQNCQTNLNFECRGYDCVCRNGFYQTGLRCIKIPYELQLNQPCNRSGLWEYVLATANNSLECDASCDRARCQLGYRPEQSQCVPYQFGEEKCIYQENICQYMDENSICNIDKNKCLCRPSYYLFDNRCVPAVGTACRTNEECGFNICKGQRCDCKDGQRIETTYDIDGRPIKHCTNGIDQIRFSPVLLLFFIMIRKFFI</sequence>
<dbReference type="Proteomes" id="UP000663854">
    <property type="component" value="Unassembled WGS sequence"/>
</dbReference>
<dbReference type="PANTHER" id="PTHR39069:SF8">
    <property type="entry name" value="FI17111P1"/>
    <property type="match status" value="1"/>
</dbReference>
<dbReference type="EMBL" id="CAJNOH010000007">
    <property type="protein sequence ID" value="CAF0736978.1"/>
    <property type="molecule type" value="Genomic_DNA"/>
</dbReference>
<evidence type="ECO:0000313" key="3">
    <source>
        <dbReference type="EMBL" id="CAF0736978.1"/>
    </source>
</evidence>
<feature type="domain" description="EGF-like" evidence="2">
    <location>
        <begin position="108"/>
        <end position="141"/>
    </location>
</feature>
<keyword evidence="1" id="KW-0732">Signal</keyword>
<evidence type="ECO:0000259" key="2">
    <source>
        <dbReference type="SMART" id="SM00181"/>
    </source>
</evidence>
<feature type="domain" description="EGF-like" evidence="2">
    <location>
        <begin position="671"/>
        <end position="720"/>
    </location>
</feature>
<evidence type="ECO:0000313" key="4">
    <source>
        <dbReference type="EMBL" id="CAF1135691.1"/>
    </source>
</evidence>
<dbReference type="AlphaFoldDB" id="A0A813NDC4"/>
<feature type="chain" id="PRO_5036222456" description="EGF-like domain-containing protein" evidence="1">
    <location>
        <begin position="20"/>
        <end position="1042"/>
    </location>
</feature>
<dbReference type="Proteomes" id="UP000663870">
    <property type="component" value="Unassembled WGS sequence"/>
</dbReference>
<dbReference type="SMART" id="SM00181">
    <property type="entry name" value="EGF"/>
    <property type="match status" value="5"/>
</dbReference>
<feature type="domain" description="EGF-like" evidence="2">
    <location>
        <begin position="221"/>
        <end position="255"/>
    </location>
</feature>
<evidence type="ECO:0000313" key="6">
    <source>
        <dbReference type="Proteomes" id="UP000663870"/>
    </source>
</evidence>
<gene>
    <name evidence="4" type="ORF">JXQ802_LOCUS20941</name>
    <name evidence="3" type="ORF">PYM288_LOCUS1315</name>
</gene>
<keyword evidence="6" id="KW-1185">Reference proteome</keyword>
<feature type="domain" description="EGF-like" evidence="2">
    <location>
        <begin position="837"/>
        <end position="874"/>
    </location>
</feature>
<accession>A0A813NDC4</accession>
<feature type="signal peptide" evidence="1">
    <location>
        <begin position="1"/>
        <end position="19"/>
    </location>
</feature>
<name>A0A813NDC4_9BILA</name>
<dbReference type="PANTHER" id="PTHR39069">
    <property type="entry name" value="ECDYSONE-INDUCIBLE GENE E1, ISOFORM A"/>
    <property type="match status" value="1"/>
</dbReference>
<organism evidence="3 5">
    <name type="scientific">Rotaria sordida</name>
    <dbReference type="NCBI Taxonomy" id="392033"/>
    <lineage>
        <taxon>Eukaryota</taxon>
        <taxon>Metazoa</taxon>
        <taxon>Spiralia</taxon>
        <taxon>Gnathifera</taxon>
        <taxon>Rotifera</taxon>
        <taxon>Eurotatoria</taxon>
        <taxon>Bdelloidea</taxon>
        <taxon>Philodinida</taxon>
        <taxon>Philodinidae</taxon>
        <taxon>Rotaria</taxon>
    </lineage>
</organism>
<reference evidence="3" key="1">
    <citation type="submission" date="2021-02" db="EMBL/GenBank/DDBJ databases">
        <authorList>
            <person name="Nowell W R."/>
        </authorList>
    </citation>
    <scope>NUCLEOTIDE SEQUENCE</scope>
</reference>
<comment type="caution">
    <text evidence="3">The sequence shown here is derived from an EMBL/GenBank/DDBJ whole genome shotgun (WGS) entry which is preliminary data.</text>
</comment>
<dbReference type="InterPro" id="IPR000742">
    <property type="entry name" value="EGF"/>
</dbReference>
<evidence type="ECO:0000256" key="1">
    <source>
        <dbReference type="SAM" id="SignalP"/>
    </source>
</evidence>
<feature type="domain" description="EGF-like" evidence="2">
    <location>
        <begin position="160"/>
        <end position="202"/>
    </location>
</feature>
<evidence type="ECO:0000313" key="5">
    <source>
        <dbReference type="Proteomes" id="UP000663854"/>
    </source>
</evidence>
<dbReference type="EMBL" id="CAJNOL010000606">
    <property type="protein sequence ID" value="CAF1135691.1"/>
    <property type="molecule type" value="Genomic_DNA"/>
</dbReference>
<proteinExistence type="predicted"/>